<dbReference type="EMBL" id="BK015473">
    <property type="protein sequence ID" value="DAE08722.1"/>
    <property type="molecule type" value="Genomic_DNA"/>
</dbReference>
<proteinExistence type="predicted"/>
<organism evidence="1">
    <name type="scientific">Siphoviridae sp. ct3lF2</name>
    <dbReference type="NCBI Taxonomy" id="2825324"/>
    <lineage>
        <taxon>Viruses</taxon>
        <taxon>Duplodnaviria</taxon>
        <taxon>Heunggongvirae</taxon>
        <taxon>Uroviricota</taxon>
        <taxon>Caudoviricetes</taxon>
    </lineage>
</organism>
<reference evidence="1" key="1">
    <citation type="journal article" date="2021" name="Proc. Natl. Acad. Sci. U.S.A.">
        <title>A Catalog of Tens of Thousands of Viruses from Human Metagenomes Reveals Hidden Associations with Chronic Diseases.</title>
        <authorList>
            <person name="Tisza M.J."/>
            <person name="Buck C.B."/>
        </authorList>
    </citation>
    <scope>NUCLEOTIDE SEQUENCE</scope>
    <source>
        <strain evidence="1">Ct3lF2</strain>
    </source>
</reference>
<name>A0A8S5PPD9_9CAUD</name>
<sequence>MARYPGPHDPYKNISERWYRRMYRTETVNVNGQEFELQSVSPRWYFETNQRCGMSGDNKDVLRYMDTMFKNVVVNPHEVSKKGFNYFDEQDDIETAELLIREIERFLRPGKQQRAGNAAGAAQ</sequence>
<accession>A0A8S5PPD9</accession>
<protein>
    <submittedName>
        <fullName evidence="1">Uncharacterized protein</fullName>
    </submittedName>
</protein>
<evidence type="ECO:0000313" key="1">
    <source>
        <dbReference type="EMBL" id="DAE08722.1"/>
    </source>
</evidence>